<evidence type="ECO:0008006" key="3">
    <source>
        <dbReference type="Google" id="ProtNLM"/>
    </source>
</evidence>
<dbReference type="SUPFAM" id="SSF53335">
    <property type="entry name" value="S-adenosyl-L-methionine-dependent methyltransferases"/>
    <property type="match status" value="1"/>
</dbReference>
<dbReference type="AlphaFoldDB" id="A0A2C5YWA8"/>
<protein>
    <recommendedName>
        <fullName evidence="3">Methyltransferase domain-containing protein</fullName>
    </recommendedName>
</protein>
<gene>
    <name evidence="1" type="ORF">CDD82_6201</name>
</gene>
<accession>A0A2C5YWA8</accession>
<keyword evidence="2" id="KW-1185">Reference proteome</keyword>
<dbReference type="OrthoDB" id="8300214at2759"/>
<evidence type="ECO:0000313" key="2">
    <source>
        <dbReference type="Proteomes" id="UP000224854"/>
    </source>
</evidence>
<reference evidence="1 2" key="1">
    <citation type="submission" date="2017-06" db="EMBL/GenBank/DDBJ databases">
        <title>Ant-infecting Ophiocordyceps genomes reveal a high diversity of potential behavioral manipulation genes and a possible major role for enterotoxins.</title>
        <authorList>
            <person name="De Bekker C."/>
            <person name="Evans H.C."/>
            <person name="Brachmann A."/>
            <person name="Hughes D.P."/>
        </authorList>
    </citation>
    <scope>NUCLEOTIDE SEQUENCE [LARGE SCALE GENOMIC DNA]</scope>
    <source>
        <strain evidence="1 2">1348a</strain>
    </source>
</reference>
<dbReference type="Proteomes" id="UP000224854">
    <property type="component" value="Unassembled WGS sequence"/>
</dbReference>
<proteinExistence type="predicted"/>
<dbReference type="InterPro" id="IPR029063">
    <property type="entry name" value="SAM-dependent_MTases_sf"/>
</dbReference>
<comment type="caution">
    <text evidence="1">The sequence shown here is derived from an EMBL/GenBank/DDBJ whole genome shotgun (WGS) entry which is preliminary data.</text>
</comment>
<dbReference type="Gene3D" id="3.40.50.150">
    <property type="entry name" value="Vaccinia Virus protein VP39"/>
    <property type="match status" value="1"/>
</dbReference>
<evidence type="ECO:0000313" key="1">
    <source>
        <dbReference type="EMBL" id="PHH72036.1"/>
    </source>
</evidence>
<dbReference type="EMBL" id="NJEU01000619">
    <property type="protein sequence ID" value="PHH72036.1"/>
    <property type="molecule type" value="Genomic_DNA"/>
</dbReference>
<name>A0A2C5YWA8_9HYPO</name>
<sequence>MGQAEHRIRLVDFWRIASASRLLEIGCGQGICTTVLAEAVGPHGVVDALDPAPLDYGAPETLGEAQANISVGPLGSRINWHNDSLGTLLQRHQTQTWDAAVLAHSIWYLAVPEALDAMLGLLRGRAPVLLVAEYTLSATEPDSVPHVLAAMARAMLEAHNEASEANIRCLFSPDDIKRSALAQGWHLDAETVITPGEALHDGSWETNMVIDAEFLRDVAAHVQSTVTQSWLRSSREAVKAAQARLDGRRVRTMDVWVARFTASTLHEHHV</sequence>
<organism evidence="1 2">
    <name type="scientific">Ophiocordyceps australis</name>
    <dbReference type="NCBI Taxonomy" id="1399860"/>
    <lineage>
        <taxon>Eukaryota</taxon>
        <taxon>Fungi</taxon>
        <taxon>Dikarya</taxon>
        <taxon>Ascomycota</taxon>
        <taxon>Pezizomycotina</taxon>
        <taxon>Sordariomycetes</taxon>
        <taxon>Hypocreomycetidae</taxon>
        <taxon>Hypocreales</taxon>
        <taxon>Ophiocordycipitaceae</taxon>
        <taxon>Ophiocordyceps</taxon>
    </lineage>
</organism>